<organism evidence="2">
    <name type="scientific">uncultured Solirubrobacteraceae bacterium</name>
    <dbReference type="NCBI Taxonomy" id="1162706"/>
    <lineage>
        <taxon>Bacteria</taxon>
        <taxon>Bacillati</taxon>
        <taxon>Actinomycetota</taxon>
        <taxon>Thermoleophilia</taxon>
        <taxon>Solirubrobacterales</taxon>
        <taxon>Solirubrobacteraceae</taxon>
        <taxon>environmental samples</taxon>
    </lineage>
</organism>
<accession>A0A6J4RYY5</accession>
<feature type="compositionally biased region" description="Basic residues" evidence="1">
    <location>
        <begin position="138"/>
        <end position="156"/>
    </location>
</feature>
<sequence>GRYAPGPAGVPPEPPRGGQGAEHGQMAARRPRGLLRHLHHHRLPHGRAGVRDPRRDPHRPRARVRRGHAGAVQAHRAQARVAGGRALRRGRGHPLGAPHPGRRDRAGRHARGPRRDHPARPAARPPGPPGRRGAGRPPGRRHPGQRRGRGGRRRGSQRAGPAGRPAERL</sequence>
<feature type="non-terminal residue" evidence="2">
    <location>
        <position position="1"/>
    </location>
</feature>
<protein>
    <submittedName>
        <fullName evidence="2">Uncharacterized protein</fullName>
    </submittedName>
</protein>
<gene>
    <name evidence="2" type="ORF">AVDCRST_MAG13-1233</name>
</gene>
<feature type="compositionally biased region" description="Basic residues" evidence="1">
    <location>
        <begin position="100"/>
        <end position="112"/>
    </location>
</feature>
<proteinExistence type="predicted"/>
<feature type="non-terminal residue" evidence="2">
    <location>
        <position position="169"/>
    </location>
</feature>
<evidence type="ECO:0000256" key="1">
    <source>
        <dbReference type="SAM" id="MobiDB-lite"/>
    </source>
</evidence>
<name>A0A6J4RYY5_9ACTN</name>
<evidence type="ECO:0000313" key="2">
    <source>
        <dbReference type="EMBL" id="CAA9482148.1"/>
    </source>
</evidence>
<feature type="compositionally biased region" description="Basic residues" evidence="1">
    <location>
        <begin position="29"/>
        <end position="45"/>
    </location>
</feature>
<feature type="compositionally biased region" description="Basic residues" evidence="1">
    <location>
        <begin position="56"/>
        <end position="68"/>
    </location>
</feature>
<dbReference type="AlphaFoldDB" id="A0A6J4RYY5"/>
<feature type="compositionally biased region" description="Low complexity" evidence="1">
    <location>
        <begin position="69"/>
        <end position="85"/>
    </location>
</feature>
<feature type="compositionally biased region" description="Low complexity" evidence="1">
    <location>
        <begin position="157"/>
        <end position="169"/>
    </location>
</feature>
<reference evidence="2" key="1">
    <citation type="submission" date="2020-02" db="EMBL/GenBank/DDBJ databases">
        <authorList>
            <person name="Meier V. D."/>
        </authorList>
    </citation>
    <scope>NUCLEOTIDE SEQUENCE</scope>
    <source>
        <strain evidence="2">AVDCRST_MAG13</strain>
    </source>
</reference>
<feature type="region of interest" description="Disordered" evidence="1">
    <location>
        <begin position="1"/>
        <end position="169"/>
    </location>
</feature>
<dbReference type="EMBL" id="CADCVO010000190">
    <property type="protein sequence ID" value="CAA9482148.1"/>
    <property type="molecule type" value="Genomic_DNA"/>
</dbReference>